<gene>
    <name evidence="7" type="ORF">DYB32_005310</name>
</gene>
<name>A0A3R6Y867_9STRA</name>
<dbReference type="PANTHER" id="PTHR12308">
    <property type="entry name" value="ANOCTAMIN"/>
    <property type="match status" value="1"/>
</dbReference>
<feature type="transmembrane region" description="Helical" evidence="5">
    <location>
        <begin position="431"/>
        <end position="451"/>
    </location>
</feature>
<dbReference type="GO" id="GO:0016020">
    <property type="term" value="C:membrane"/>
    <property type="evidence" value="ECO:0007669"/>
    <property type="project" value="UniProtKB-SubCell"/>
</dbReference>
<organism evidence="7 8">
    <name type="scientific">Aphanomyces invadans</name>
    <dbReference type="NCBI Taxonomy" id="157072"/>
    <lineage>
        <taxon>Eukaryota</taxon>
        <taxon>Sar</taxon>
        <taxon>Stramenopiles</taxon>
        <taxon>Oomycota</taxon>
        <taxon>Saprolegniomycetes</taxon>
        <taxon>Saprolegniales</taxon>
        <taxon>Verrucalvaceae</taxon>
        <taxon>Aphanomyces</taxon>
    </lineage>
</organism>
<dbReference type="PANTHER" id="PTHR12308:SF73">
    <property type="entry name" value="ANOCTAMIN"/>
    <property type="match status" value="1"/>
</dbReference>
<dbReference type="VEuPathDB" id="FungiDB:H310_11688"/>
<evidence type="ECO:0000256" key="3">
    <source>
        <dbReference type="ARBA" id="ARBA00022989"/>
    </source>
</evidence>
<evidence type="ECO:0000256" key="5">
    <source>
        <dbReference type="SAM" id="Phobius"/>
    </source>
</evidence>
<feature type="domain" description="Anoctamin transmembrane" evidence="6">
    <location>
        <begin position="365"/>
        <end position="835"/>
    </location>
</feature>
<proteinExistence type="predicted"/>
<feature type="transmembrane region" description="Helical" evidence="5">
    <location>
        <begin position="797"/>
        <end position="817"/>
    </location>
</feature>
<keyword evidence="2 5" id="KW-0812">Transmembrane</keyword>
<dbReference type="Pfam" id="PF04547">
    <property type="entry name" value="Anoctamin"/>
    <property type="match status" value="1"/>
</dbReference>
<dbReference type="Proteomes" id="UP000285060">
    <property type="component" value="Unassembled WGS sequence"/>
</dbReference>
<evidence type="ECO:0000259" key="6">
    <source>
        <dbReference type="Pfam" id="PF04547"/>
    </source>
</evidence>
<dbReference type="EMBL" id="QUSY01000466">
    <property type="protein sequence ID" value="RHY29239.1"/>
    <property type="molecule type" value="Genomic_DNA"/>
</dbReference>
<comment type="subcellular location">
    <subcellularLocation>
        <location evidence="1">Membrane</location>
        <topology evidence="1">Multi-pass membrane protein</topology>
    </subcellularLocation>
</comment>
<feature type="transmembrane region" description="Helical" evidence="5">
    <location>
        <begin position="752"/>
        <end position="777"/>
    </location>
</feature>
<feature type="transmembrane region" description="Helical" evidence="5">
    <location>
        <begin position="376"/>
        <end position="400"/>
    </location>
</feature>
<comment type="caution">
    <text evidence="7">The sequence shown here is derived from an EMBL/GenBank/DDBJ whole genome shotgun (WGS) entry which is preliminary data.</text>
</comment>
<reference evidence="7 8" key="1">
    <citation type="submission" date="2018-08" db="EMBL/GenBank/DDBJ databases">
        <title>Aphanomyces genome sequencing and annotation.</title>
        <authorList>
            <person name="Minardi D."/>
            <person name="Oidtmann B."/>
            <person name="Van Der Giezen M."/>
            <person name="Studholme D.J."/>
        </authorList>
    </citation>
    <scope>NUCLEOTIDE SEQUENCE [LARGE SCALE GENOMIC DNA]</scope>
    <source>
        <strain evidence="7 8">NJM0002</strain>
    </source>
</reference>
<feature type="transmembrane region" description="Helical" evidence="5">
    <location>
        <begin position="705"/>
        <end position="724"/>
    </location>
</feature>
<evidence type="ECO:0000256" key="2">
    <source>
        <dbReference type="ARBA" id="ARBA00022692"/>
    </source>
</evidence>
<feature type="transmembrane region" description="Helical" evidence="5">
    <location>
        <begin position="553"/>
        <end position="573"/>
    </location>
</feature>
<keyword evidence="8" id="KW-1185">Reference proteome</keyword>
<protein>
    <recommendedName>
        <fullName evidence="6">Anoctamin transmembrane domain-containing protein</fullName>
    </recommendedName>
</protein>
<keyword evidence="4 5" id="KW-0472">Membrane</keyword>
<accession>A0A3R6Y867</accession>
<sequence length="881" mass="99613">MAGRRYSTSLRQNLLQSRSSNSGSNYGTSPAAPALCLNTSTSPSVGAFHAVSPQSSPYLHSPQFSPAKHHLPHKLQMLSVENDNFQVVLFHNVHNDDVRGTAQILLDSFTSMFHDSKEYETAKPIIQSLLDKDENRHLLGLFQRFDPVVADVVVVESCDSADGIQTAQRGSSLMDKDGGDKWMYALIFPNNDKASVQHIVRKLEEAALQVKLFYSTSQTDGTPTLIICKIRANLKALRAEAARINLPMLMDPQKLEVVAKRGLPEHDLGDVFHPYENIHMKYDLADGVQDLYQRTPLGGQFSSTQRMMLIDSIIVNVAHVNVDKLKAEGVVLDCFPLHEEDELVELKLRWVAWNYPPWRQPITHIKNYFGSKVAMYFAYLGYYTTWLFGAGLVGLVVFLAELLFQKNLIADIPVNQLQLNATTVAKVGQVVQVYTIPAFGTFMVVWATLFLEGWKRKSARLALEWGTANVVEEEQPRPQFHGEIAKSPITSSQIKFFDPMERLKRRVVSWLVLAGLLGVVIFLTALIFMLRYYVVSKNPTLMVVTIHGREYPYGSYVAAVINLAQIFIMYKIYDGISLKMNDYENHSTESAYEANYILKAIIFHFVNSYAALIYVASLKNPIEGHCLNGDCFSELRWALIIIYGSQIVIGNIKEVLIPRFFALLARRQHKAASKDELGSVELQFFKSHYGWKGTFDDFLEMVLQFGYSSFFVVSFPLTPLLSFLNNMLEIRIDGYRLTEDCRRPRPHHAANIGLWSTVLEQFVTIAIITNAYVIFYTRNYAADVIEYLNWTEVNHDYVDLALFVAFVTVVLLFRGILSLSIPDVPEDVAKQLARQAFLASKILDHKKDDDDEALKVANAKDAATLKILDADDDEQRVEIVL</sequence>
<dbReference type="InterPro" id="IPR007632">
    <property type="entry name" value="Anoctamin"/>
</dbReference>
<evidence type="ECO:0000313" key="7">
    <source>
        <dbReference type="EMBL" id="RHY29239.1"/>
    </source>
</evidence>
<dbReference type="InterPro" id="IPR049452">
    <property type="entry name" value="Anoctamin_TM"/>
</dbReference>
<evidence type="ECO:0000256" key="1">
    <source>
        <dbReference type="ARBA" id="ARBA00004141"/>
    </source>
</evidence>
<feature type="transmembrane region" description="Helical" evidence="5">
    <location>
        <begin position="510"/>
        <end position="533"/>
    </location>
</feature>
<dbReference type="AlphaFoldDB" id="A0A3R6Y867"/>
<evidence type="ECO:0000256" key="4">
    <source>
        <dbReference type="ARBA" id="ARBA00023136"/>
    </source>
</evidence>
<dbReference type="GO" id="GO:0005254">
    <property type="term" value="F:chloride channel activity"/>
    <property type="evidence" value="ECO:0007669"/>
    <property type="project" value="TreeGrafter"/>
</dbReference>
<feature type="transmembrane region" description="Helical" evidence="5">
    <location>
        <begin position="594"/>
        <end position="615"/>
    </location>
</feature>
<keyword evidence="3 5" id="KW-1133">Transmembrane helix</keyword>
<evidence type="ECO:0000313" key="8">
    <source>
        <dbReference type="Proteomes" id="UP000285060"/>
    </source>
</evidence>